<dbReference type="SUPFAM" id="SSF89372">
    <property type="entry name" value="Fucose-specific lectin"/>
    <property type="match status" value="1"/>
</dbReference>
<keyword evidence="1" id="KW-1133">Transmembrane helix</keyword>
<accession>A0A1J4PUQ8</accession>
<proteinExistence type="predicted"/>
<comment type="caution">
    <text evidence="2">The sequence shown here is derived from an EMBL/GenBank/DDBJ whole genome shotgun (WGS) entry which is preliminary data.</text>
</comment>
<dbReference type="Gene3D" id="2.120.10.70">
    <property type="entry name" value="Fucose-specific lectin"/>
    <property type="match status" value="1"/>
</dbReference>
<feature type="transmembrane region" description="Helical" evidence="1">
    <location>
        <begin position="267"/>
        <end position="288"/>
    </location>
</feature>
<keyword evidence="1" id="KW-0812">Transmembrane</keyword>
<evidence type="ECO:0000313" key="3">
    <source>
        <dbReference type="Proteomes" id="UP000034838"/>
    </source>
</evidence>
<dbReference type="Proteomes" id="UP000034838">
    <property type="component" value="Unassembled WGS sequence"/>
</dbReference>
<evidence type="ECO:0000313" key="2">
    <source>
        <dbReference type="EMBL" id="OIK23703.1"/>
    </source>
</evidence>
<dbReference type="AlphaFoldDB" id="A0A1J4PUQ8"/>
<name>A0A1J4PUQ8_9ACTN</name>
<protein>
    <submittedName>
        <fullName evidence="2">Uncharacterized protein</fullName>
    </submittedName>
</protein>
<reference evidence="2" key="1">
    <citation type="submission" date="2016-10" db="EMBL/GenBank/DDBJ databases">
        <title>Genome sequence of Streptomyces malaysiense MUSC 136.</title>
        <authorList>
            <person name="Lee L.-H."/>
            <person name="Ser H.-L."/>
        </authorList>
    </citation>
    <scope>NUCLEOTIDE SEQUENCE [LARGE SCALE GENOMIC DNA]</scope>
    <source>
        <strain evidence="2">MUSC 136</strain>
    </source>
</reference>
<evidence type="ECO:0000256" key="1">
    <source>
        <dbReference type="SAM" id="Phobius"/>
    </source>
</evidence>
<organism evidence="2 3">
    <name type="scientific">Streptomyces malaysiense</name>
    <dbReference type="NCBI Taxonomy" id="1428626"/>
    <lineage>
        <taxon>Bacteria</taxon>
        <taxon>Bacillati</taxon>
        <taxon>Actinomycetota</taxon>
        <taxon>Actinomycetes</taxon>
        <taxon>Kitasatosporales</taxon>
        <taxon>Streptomycetaceae</taxon>
        <taxon>Streptomyces</taxon>
    </lineage>
</organism>
<sequence>MAQQAGAAANVLWGVALHAAARLEAGQELSDLEAMLATALARLLPGDEVLEMGRAWEQVRARGGATPFPDRITGLTLGDSYSLADLRADLPAIGKEVLAQPTTNVVRVGDSGFPAEIDSEEFVSACEEVGGGVTVVLGPEGAERARSELSCELHLPYFHCHKSTGDSAFGGRDEIYWTMASGSDQKEQHIYGSPEFGAVEDGDRRSFPAGAGLFIGTVQEVLFVDIECWEKDRGGFWETIKDSLFDVAEACVDSAVDVMEHGEKEDAALAALVGIVFAIMGALLDIILGNDDLIQHRTLSFNRSALDALVDQRGGDFHFKGEGAHYTLRIGARKLPSHMQYITLDQGSSAWSGRYNMPGMHSLDNPGTTTTNGLLHCVVRPPGTNRLDFTSFDGFEWSPPRQEILSGAMAGVGMASTSGGMTQMVTVNAALRPATYALYADGDLGSSESGPMFTTVTPDIAYAIFDELHGVFRPFGSDQLVCSPINSWGGWDDPVTIPDSAGLLGPSLARHNADLHLVHRSTNGDRLKHHVFRNGQWTSKGFLNDHFSTHRPALASFDGKLHCVYRGHNNINLWWTTWDGTAWAPSKLLAATASTGPALTVLGDRLYCVFPSHL</sequence>
<dbReference type="EMBL" id="LBDA02000090">
    <property type="protein sequence ID" value="OIK23703.1"/>
    <property type="molecule type" value="Genomic_DNA"/>
</dbReference>
<keyword evidence="1" id="KW-0472">Membrane</keyword>
<gene>
    <name evidence="2" type="ORF">VT52_030710</name>
</gene>
<keyword evidence="3" id="KW-1185">Reference proteome</keyword>